<proteinExistence type="predicted"/>
<feature type="transmembrane region" description="Helical" evidence="1">
    <location>
        <begin position="181"/>
        <end position="206"/>
    </location>
</feature>
<protein>
    <submittedName>
        <fullName evidence="2">Uncharacterized protein</fullName>
    </submittedName>
</protein>
<feature type="transmembrane region" description="Helical" evidence="1">
    <location>
        <begin position="38"/>
        <end position="58"/>
    </location>
</feature>
<keyword evidence="3" id="KW-1185">Reference proteome</keyword>
<dbReference type="STRING" id="420998.JDO7802_01935"/>
<dbReference type="RefSeq" id="WP_144430587.1">
    <property type="nucleotide sequence ID" value="NZ_CXSU01000012.1"/>
</dbReference>
<evidence type="ECO:0000313" key="2">
    <source>
        <dbReference type="EMBL" id="CTQ49918.1"/>
    </source>
</evidence>
<sequence length="210" mass="22472">MTLPADAPRLRPFADVCATAIGVAFLVGWWTAGPVAEGGALDLATVVGLILVTGMMVLRLPSLAFGPEWHLPVITLLLALRELDFDKRFMETGVLKLRLYTGDAPLASKAVGACVIGLILTCLYRLIRHNGPDFRLSLRAREGWAVAIGLGVLAGIVAKSIDGLGRKLAPFGIDLSDAQTIFAATAQETLEFGFAAALLLALFLWIRRYA</sequence>
<dbReference type="AlphaFoldDB" id="A0A0M6YHT5"/>
<keyword evidence="1" id="KW-0812">Transmembrane</keyword>
<accession>A0A0M6YHT5</accession>
<gene>
    <name evidence="2" type="ORF">JDO7802_01935</name>
</gene>
<name>A0A0M6YHT5_9RHOB</name>
<keyword evidence="1" id="KW-0472">Membrane</keyword>
<feature type="transmembrane region" description="Helical" evidence="1">
    <location>
        <begin position="106"/>
        <end position="124"/>
    </location>
</feature>
<dbReference type="Proteomes" id="UP000049222">
    <property type="component" value="Unassembled WGS sequence"/>
</dbReference>
<keyword evidence="1" id="KW-1133">Transmembrane helix</keyword>
<dbReference type="EMBL" id="CXSU01000012">
    <property type="protein sequence ID" value="CTQ49918.1"/>
    <property type="molecule type" value="Genomic_DNA"/>
</dbReference>
<organism evidence="2 3">
    <name type="scientific">Jannaschia donghaensis</name>
    <dbReference type="NCBI Taxonomy" id="420998"/>
    <lineage>
        <taxon>Bacteria</taxon>
        <taxon>Pseudomonadati</taxon>
        <taxon>Pseudomonadota</taxon>
        <taxon>Alphaproteobacteria</taxon>
        <taxon>Rhodobacterales</taxon>
        <taxon>Roseobacteraceae</taxon>
        <taxon>Jannaschia</taxon>
    </lineage>
</organism>
<reference evidence="2 3" key="1">
    <citation type="submission" date="2015-07" db="EMBL/GenBank/DDBJ databases">
        <authorList>
            <person name="Noorani M."/>
        </authorList>
    </citation>
    <scope>NUCLEOTIDE SEQUENCE [LARGE SCALE GENOMIC DNA]</scope>
    <source>
        <strain evidence="2 3">CECT 7802</strain>
    </source>
</reference>
<feature type="transmembrane region" description="Helical" evidence="1">
    <location>
        <begin position="144"/>
        <end position="161"/>
    </location>
</feature>
<evidence type="ECO:0000313" key="3">
    <source>
        <dbReference type="Proteomes" id="UP000049222"/>
    </source>
</evidence>
<dbReference type="OrthoDB" id="269771at2"/>
<evidence type="ECO:0000256" key="1">
    <source>
        <dbReference type="SAM" id="Phobius"/>
    </source>
</evidence>
<feature type="transmembrane region" description="Helical" evidence="1">
    <location>
        <begin position="12"/>
        <end position="32"/>
    </location>
</feature>